<evidence type="ECO:0000256" key="8">
    <source>
        <dbReference type="ARBA" id="ARBA00022806"/>
    </source>
</evidence>
<evidence type="ECO:0000256" key="11">
    <source>
        <dbReference type="ARBA" id="ARBA00023125"/>
    </source>
</evidence>
<dbReference type="Pfam" id="PF14493">
    <property type="entry name" value="HTH_40"/>
    <property type="match status" value="1"/>
</dbReference>
<dbReference type="CDD" id="cd17920">
    <property type="entry name" value="DEXHc_RecQ"/>
    <property type="match status" value="1"/>
</dbReference>
<dbReference type="Proteomes" id="UP001519342">
    <property type="component" value="Unassembled WGS sequence"/>
</dbReference>
<dbReference type="EC" id="5.6.2.4" evidence="16"/>
<evidence type="ECO:0000256" key="14">
    <source>
        <dbReference type="ARBA" id="ARBA00023235"/>
    </source>
</evidence>
<keyword evidence="11" id="KW-0238">DNA-binding</keyword>
<dbReference type="SMART" id="SM00341">
    <property type="entry name" value="HRDC"/>
    <property type="match status" value="1"/>
</dbReference>
<dbReference type="PROSITE" id="PS50967">
    <property type="entry name" value="HRDC"/>
    <property type="match status" value="1"/>
</dbReference>
<dbReference type="InterPro" id="IPR036388">
    <property type="entry name" value="WH-like_DNA-bd_sf"/>
</dbReference>
<dbReference type="InterPro" id="IPR027417">
    <property type="entry name" value="P-loop_NTPase"/>
</dbReference>
<comment type="cofactor">
    <cofactor evidence="1">
        <name>Mg(2+)</name>
        <dbReference type="ChEBI" id="CHEBI:18420"/>
    </cofactor>
</comment>
<keyword evidence="13" id="KW-0234">DNA repair</keyword>
<dbReference type="PROSITE" id="PS51194">
    <property type="entry name" value="HELICASE_CTER"/>
    <property type="match status" value="1"/>
</dbReference>
<keyword evidence="5" id="KW-0547">Nucleotide-binding</keyword>
<keyword evidence="12" id="KW-0233">DNA recombination</keyword>
<sequence length="741" mass="84246">MLGQAVELLKKYFGYDTFREGQKEIIENILLKKDVLAIMPTGGGKSICYQIPALMMEGTVIVISPLISLMKDQVDTLQQLGIKAAFINSSLPLGEIRRIMFEAASNNYKLLYVAPERLESENFIDLLKNITITMIAVDEAHCVSQWGHDFRPSYLKIKNLRDISGKKPIVSAFTATATPSVKEDINKLIGLENPFEIITGFDRENLKFEVVKINKKVPYVLNYVEQNKGKSGIVYCLTRKLTDEVCNKLVAAGHKAVKYHAGLSDAERNKNQEDFLFDNVDIIVATNAFGMGIDKLDIRYVIHYNMPKNIESYYQEAGRAGRDREPSECILLYSPSDIVMNNFLIESSGDISSKTNEYAKLRDMTNYCNTDKCLRKHLISYFDDSYNKENCNNCSNCLSEIEKKDITLESQKILSCIYRMGERFGGNVVIDVLRGSNSQRIKSFKFNQLSTYGIMKDYDKETLKEMISYLISDGFINITGDKYPVLNISAQGNAVLRGKKEVYIKKVFNKRTKEDNTSIVYEHDLFEMLRKLRKEIADSLKVPPFVVFSDATLKDMCVKYPLNKTEILKVVGVGEHKAEKYGSKFIEVIKNYIDKNDLDINIIKPSNDDLDDNLESHNLSNNKNNKVINKDANGTKEIKEDTRTITYKMYQEGKTIKEIASQRALSAVTIESHLIYCAKLGYEIKFSDFVSSDKEELIIKIYKDIGGDKLKPIKEALPPDITYTEIKFALCKYSLTGDSNE</sequence>
<evidence type="ECO:0000313" key="20">
    <source>
        <dbReference type="EMBL" id="MBP1924548.1"/>
    </source>
</evidence>
<dbReference type="InterPro" id="IPR004589">
    <property type="entry name" value="DNA_helicase_ATP-dep_RecQ"/>
</dbReference>
<feature type="domain" description="Helicase ATP-binding" evidence="18">
    <location>
        <begin position="26"/>
        <end position="195"/>
    </location>
</feature>
<keyword evidence="4" id="KW-0479">Metal-binding</keyword>
<evidence type="ECO:0000256" key="16">
    <source>
        <dbReference type="NCBIfam" id="TIGR01389"/>
    </source>
</evidence>
<dbReference type="PANTHER" id="PTHR13710">
    <property type="entry name" value="DNA HELICASE RECQ FAMILY MEMBER"/>
    <property type="match status" value="1"/>
</dbReference>
<dbReference type="EMBL" id="JAGGKS010000001">
    <property type="protein sequence ID" value="MBP1924548.1"/>
    <property type="molecule type" value="Genomic_DNA"/>
</dbReference>
<evidence type="ECO:0000256" key="6">
    <source>
        <dbReference type="ARBA" id="ARBA00022763"/>
    </source>
</evidence>
<dbReference type="InterPro" id="IPR044876">
    <property type="entry name" value="HRDC_dom_sf"/>
</dbReference>
<keyword evidence="9" id="KW-0862">Zinc</keyword>
<dbReference type="GO" id="GO:0003678">
    <property type="term" value="F:DNA helicase activity"/>
    <property type="evidence" value="ECO:0007669"/>
    <property type="project" value="UniProtKB-EC"/>
</dbReference>
<dbReference type="Pfam" id="PF09382">
    <property type="entry name" value="RQC"/>
    <property type="match status" value="1"/>
</dbReference>
<gene>
    <name evidence="20" type="ORF">J2Z76_000401</name>
</gene>
<evidence type="ECO:0000256" key="10">
    <source>
        <dbReference type="ARBA" id="ARBA00022840"/>
    </source>
</evidence>
<keyword evidence="10" id="KW-0067">ATP-binding</keyword>
<dbReference type="InterPro" id="IPR032284">
    <property type="entry name" value="RecQ_Zn-bd"/>
</dbReference>
<dbReference type="Gene3D" id="3.40.50.300">
    <property type="entry name" value="P-loop containing nucleotide triphosphate hydrolases"/>
    <property type="match status" value="2"/>
</dbReference>
<organism evidence="20 21">
    <name type="scientific">Sedimentibacter acidaminivorans</name>
    <dbReference type="NCBI Taxonomy" id="913099"/>
    <lineage>
        <taxon>Bacteria</taxon>
        <taxon>Bacillati</taxon>
        <taxon>Bacillota</taxon>
        <taxon>Tissierellia</taxon>
        <taxon>Sedimentibacter</taxon>
    </lineage>
</organism>
<evidence type="ECO:0000256" key="2">
    <source>
        <dbReference type="ARBA" id="ARBA00001947"/>
    </source>
</evidence>
<evidence type="ECO:0000256" key="13">
    <source>
        <dbReference type="ARBA" id="ARBA00023204"/>
    </source>
</evidence>
<dbReference type="InterPro" id="IPR036390">
    <property type="entry name" value="WH_DNA-bd_sf"/>
</dbReference>
<dbReference type="Gene3D" id="1.10.10.10">
    <property type="entry name" value="Winged helix-like DNA-binding domain superfamily/Winged helix DNA-binding domain"/>
    <property type="match status" value="1"/>
</dbReference>
<keyword evidence="21" id="KW-1185">Reference proteome</keyword>
<dbReference type="Gene3D" id="1.10.150.80">
    <property type="entry name" value="HRDC domain"/>
    <property type="match status" value="1"/>
</dbReference>
<dbReference type="InterPro" id="IPR006293">
    <property type="entry name" value="DNA_helicase_ATP-dep_RecQ_bac"/>
</dbReference>
<dbReference type="GO" id="GO:0016787">
    <property type="term" value="F:hydrolase activity"/>
    <property type="evidence" value="ECO:0007669"/>
    <property type="project" value="UniProtKB-KW"/>
</dbReference>
<dbReference type="InterPro" id="IPR001650">
    <property type="entry name" value="Helicase_C-like"/>
</dbReference>
<keyword evidence="8 20" id="KW-0347">Helicase</keyword>
<dbReference type="Pfam" id="PF00270">
    <property type="entry name" value="DEAD"/>
    <property type="match status" value="1"/>
</dbReference>
<keyword evidence="14" id="KW-0413">Isomerase</keyword>
<evidence type="ECO:0000256" key="4">
    <source>
        <dbReference type="ARBA" id="ARBA00022723"/>
    </source>
</evidence>
<evidence type="ECO:0000256" key="7">
    <source>
        <dbReference type="ARBA" id="ARBA00022801"/>
    </source>
</evidence>
<dbReference type="Pfam" id="PF00271">
    <property type="entry name" value="Helicase_C"/>
    <property type="match status" value="1"/>
</dbReference>
<dbReference type="NCBIfam" id="TIGR00614">
    <property type="entry name" value="recQ_fam"/>
    <property type="match status" value="1"/>
</dbReference>
<evidence type="ECO:0000256" key="9">
    <source>
        <dbReference type="ARBA" id="ARBA00022833"/>
    </source>
</evidence>
<evidence type="ECO:0000259" key="17">
    <source>
        <dbReference type="PROSITE" id="PS50967"/>
    </source>
</evidence>
<accession>A0ABS4GA31</accession>
<dbReference type="Pfam" id="PF00570">
    <property type="entry name" value="HRDC"/>
    <property type="match status" value="1"/>
</dbReference>
<protein>
    <recommendedName>
        <fullName evidence="16">DNA helicase RecQ</fullName>
        <ecNumber evidence="16">5.6.2.4</ecNumber>
    </recommendedName>
</protein>
<dbReference type="InterPro" id="IPR002121">
    <property type="entry name" value="HRDC_dom"/>
</dbReference>
<dbReference type="NCBIfam" id="TIGR01389">
    <property type="entry name" value="recQ"/>
    <property type="match status" value="1"/>
</dbReference>
<dbReference type="SMART" id="SM00487">
    <property type="entry name" value="DEXDc"/>
    <property type="match status" value="1"/>
</dbReference>
<dbReference type="Pfam" id="PF16124">
    <property type="entry name" value="RecQ_Zn_bind"/>
    <property type="match status" value="1"/>
</dbReference>
<reference evidence="20 21" key="1">
    <citation type="submission" date="2021-03" db="EMBL/GenBank/DDBJ databases">
        <title>Genomic Encyclopedia of Type Strains, Phase IV (KMG-IV): sequencing the most valuable type-strain genomes for metagenomic binning, comparative biology and taxonomic classification.</title>
        <authorList>
            <person name="Goeker M."/>
        </authorList>
    </citation>
    <scope>NUCLEOTIDE SEQUENCE [LARGE SCALE GENOMIC DNA]</scope>
    <source>
        <strain evidence="20 21">DSM 24004</strain>
    </source>
</reference>
<dbReference type="SMART" id="SM00956">
    <property type="entry name" value="RQC"/>
    <property type="match status" value="1"/>
</dbReference>
<evidence type="ECO:0000256" key="1">
    <source>
        <dbReference type="ARBA" id="ARBA00001946"/>
    </source>
</evidence>
<dbReference type="InterPro" id="IPR018982">
    <property type="entry name" value="RQC_domain"/>
</dbReference>
<evidence type="ECO:0000259" key="19">
    <source>
        <dbReference type="PROSITE" id="PS51194"/>
    </source>
</evidence>
<dbReference type="CDD" id="cd18794">
    <property type="entry name" value="SF2_C_RecQ"/>
    <property type="match status" value="1"/>
</dbReference>
<evidence type="ECO:0000256" key="15">
    <source>
        <dbReference type="ARBA" id="ARBA00034617"/>
    </source>
</evidence>
<evidence type="ECO:0000259" key="18">
    <source>
        <dbReference type="PROSITE" id="PS51192"/>
    </source>
</evidence>
<evidence type="ECO:0000313" key="21">
    <source>
        <dbReference type="Proteomes" id="UP001519342"/>
    </source>
</evidence>
<name>A0ABS4GA31_9FIRM</name>
<dbReference type="SUPFAM" id="SSF47819">
    <property type="entry name" value="HRDC-like"/>
    <property type="match status" value="1"/>
</dbReference>
<dbReference type="SUPFAM" id="SSF52540">
    <property type="entry name" value="P-loop containing nucleoside triphosphate hydrolases"/>
    <property type="match status" value="1"/>
</dbReference>
<dbReference type="SUPFAM" id="SSF46785">
    <property type="entry name" value="Winged helix' DNA-binding domain"/>
    <property type="match status" value="1"/>
</dbReference>
<comment type="similarity">
    <text evidence="3">Belongs to the helicase family. RecQ subfamily.</text>
</comment>
<comment type="catalytic activity">
    <reaction evidence="15">
        <text>Couples ATP hydrolysis with the unwinding of duplex DNA by translocating in the 3'-5' direction.</text>
        <dbReference type="EC" id="5.6.2.4"/>
    </reaction>
</comment>
<keyword evidence="7 20" id="KW-0378">Hydrolase</keyword>
<dbReference type="PANTHER" id="PTHR13710:SF105">
    <property type="entry name" value="ATP-DEPENDENT DNA HELICASE Q1"/>
    <property type="match status" value="1"/>
</dbReference>
<dbReference type="InterPro" id="IPR010997">
    <property type="entry name" value="HRDC-like_sf"/>
</dbReference>
<dbReference type="SMART" id="SM00490">
    <property type="entry name" value="HELICc"/>
    <property type="match status" value="1"/>
</dbReference>
<evidence type="ECO:0000256" key="5">
    <source>
        <dbReference type="ARBA" id="ARBA00022741"/>
    </source>
</evidence>
<feature type="domain" description="Helicase C-terminal" evidence="19">
    <location>
        <begin position="205"/>
        <end position="367"/>
    </location>
</feature>
<dbReference type="InterPro" id="IPR014001">
    <property type="entry name" value="Helicase_ATP-bd"/>
</dbReference>
<proteinExistence type="inferred from homology"/>
<dbReference type="RefSeq" id="WP_209510300.1">
    <property type="nucleotide sequence ID" value="NZ_JAGGKS010000001.1"/>
</dbReference>
<keyword evidence="6" id="KW-0227">DNA damage</keyword>
<evidence type="ECO:0000256" key="12">
    <source>
        <dbReference type="ARBA" id="ARBA00023172"/>
    </source>
</evidence>
<evidence type="ECO:0000256" key="3">
    <source>
        <dbReference type="ARBA" id="ARBA00005446"/>
    </source>
</evidence>
<comment type="cofactor">
    <cofactor evidence="2">
        <name>Zn(2+)</name>
        <dbReference type="ChEBI" id="CHEBI:29105"/>
    </cofactor>
</comment>
<dbReference type="InterPro" id="IPR011545">
    <property type="entry name" value="DEAD/DEAH_box_helicase_dom"/>
</dbReference>
<dbReference type="InterPro" id="IPR029491">
    <property type="entry name" value="Helicase_HTH"/>
</dbReference>
<dbReference type="PROSITE" id="PS51192">
    <property type="entry name" value="HELICASE_ATP_BIND_1"/>
    <property type="match status" value="1"/>
</dbReference>
<feature type="domain" description="HRDC" evidence="17">
    <location>
        <begin position="519"/>
        <end position="599"/>
    </location>
</feature>
<comment type="caution">
    <text evidence="20">The sequence shown here is derived from an EMBL/GenBank/DDBJ whole genome shotgun (WGS) entry which is preliminary data.</text>
</comment>